<dbReference type="RefSeq" id="WP_183624189.1">
    <property type="nucleotide sequence ID" value="NZ_JACHWJ010000002.1"/>
</dbReference>
<evidence type="ECO:0000256" key="1">
    <source>
        <dbReference type="ARBA" id="ARBA00004141"/>
    </source>
</evidence>
<accession>A0A7W4UP41</accession>
<keyword evidence="3 6" id="KW-1133">Transmembrane helix</keyword>
<feature type="transmembrane region" description="Helical" evidence="6">
    <location>
        <begin position="23"/>
        <end position="45"/>
    </location>
</feature>
<keyword evidence="2 6" id="KW-0812">Transmembrane</keyword>
<dbReference type="InterPro" id="IPR023908">
    <property type="entry name" value="xxxLxxG_rpt"/>
</dbReference>
<feature type="transmembrane region" description="Helical" evidence="6">
    <location>
        <begin position="694"/>
        <end position="716"/>
    </location>
</feature>
<name>A0A7W4UP41_9MICO</name>
<dbReference type="PANTHER" id="PTHR43077:SF5">
    <property type="entry name" value="PHAGE INFECTION PROTEIN"/>
    <property type="match status" value="1"/>
</dbReference>
<evidence type="ECO:0000256" key="2">
    <source>
        <dbReference type="ARBA" id="ARBA00022692"/>
    </source>
</evidence>
<dbReference type="Proteomes" id="UP000545286">
    <property type="component" value="Unassembled WGS sequence"/>
</dbReference>
<dbReference type="AlphaFoldDB" id="A0A7W4UP41"/>
<comment type="caution">
    <text evidence="7">The sequence shown here is derived from an EMBL/GenBank/DDBJ whole genome shotgun (WGS) entry which is preliminary data.</text>
</comment>
<evidence type="ECO:0000313" key="7">
    <source>
        <dbReference type="EMBL" id="MBB2957432.1"/>
    </source>
</evidence>
<dbReference type="EMBL" id="JACHWJ010000002">
    <property type="protein sequence ID" value="MBB2957432.1"/>
    <property type="molecule type" value="Genomic_DNA"/>
</dbReference>
<reference evidence="7 8" key="1">
    <citation type="submission" date="2020-08" db="EMBL/GenBank/DDBJ databases">
        <title>Sequencing the genomes of 1000 actinobacteria strains.</title>
        <authorList>
            <person name="Klenk H.-P."/>
        </authorList>
    </citation>
    <scope>NUCLEOTIDE SEQUENCE [LARGE SCALE GENOMIC DNA]</scope>
    <source>
        <strain evidence="7 8">DSM 20419</strain>
    </source>
</reference>
<dbReference type="GO" id="GO:0016020">
    <property type="term" value="C:membrane"/>
    <property type="evidence" value="ECO:0007669"/>
    <property type="project" value="UniProtKB-SubCell"/>
</dbReference>
<proteinExistence type="predicted"/>
<dbReference type="Gene3D" id="3.40.1710.10">
    <property type="entry name" value="abc type-2 transporter like domain"/>
    <property type="match status" value="1"/>
</dbReference>
<feature type="region of interest" description="Disordered" evidence="5">
    <location>
        <begin position="789"/>
        <end position="838"/>
    </location>
</feature>
<evidence type="ECO:0000313" key="8">
    <source>
        <dbReference type="Proteomes" id="UP000545286"/>
    </source>
</evidence>
<dbReference type="NCBIfam" id="TIGR03057">
    <property type="entry name" value="xxxLxxG_by_4"/>
    <property type="match status" value="3"/>
</dbReference>
<evidence type="ECO:0000256" key="4">
    <source>
        <dbReference type="ARBA" id="ARBA00023136"/>
    </source>
</evidence>
<organism evidence="7 8">
    <name type="scientific">Pseudoclavibacter helvolus</name>
    <dbReference type="NCBI Taxonomy" id="255205"/>
    <lineage>
        <taxon>Bacteria</taxon>
        <taxon>Bacillati</taxon>
        <taxon>Actinomycetota</taxon>
        <taxon>Actinomycetes</taxon>
        <taxon>Micrococcales</taxon>
        <taxon>Microbacteriaceae</taxon>
        <taxon>Pseudoclavibacter</taxon>
    </lineage>
</organism>
<feature type="transmembrane region" description="Helical" evidence="6">
    <location>
        <begin position="536"/>
        <end position="560"/>
    </location>
</feature>
<sequence length="838" mass="85107">MSAAVLHAVTADRGALRRRRLRNLLVAILVPLIVAGAYFAGLAGAEARTSAIPAMIVNNDEMQTQTAPDGNETTVIAGRLVVSALTDPDTATGFDWQLANAETAKAALEDGSAYVVVTIPEDFSARITGIADEGATPATIDVTTDQSHDYLSPAIANGLSDALTAQFGTQVTEMVAVQLFDGIGQTATSLRDAADGASQLADGGTQLGSGLAQFADGQSELSAGLVQSADGASELSTGVTTYVSGVGQLSSGITQYTGGVGQLSAGITQYTSGADQLAAGVGQLAQQTPGLRTGGQELADAGTQLEGYSTAVTQGTATYQEQIRPALVALNNSTDGLVAWCAALADPTLKTECETQLEGIAGTTGGVDGLVATLDGATGELTAVTDGATDLKAIGAGLVTLADGIDQLNTGATQLSAGSSSLTTGASDLATAGDELESGASQLVTGGTQLETGAGALATGLGQLRDGQQLLVDGVAPIQEGVGELTSGASQLSTGLSDGAAQAENAVGDPDALAEVVANPVQANQAMQHEVSFGEILTALILPLALWLAALATTLMRRLVPTEAYASMASNVRILLDATRRMLLPLAVVLFAVMVIAHGFVGVPVTAAFATLGLGALCAIALIGVHLLFTTLWGRRAAAVASVGLLSIQVLAMRGLIPLELKSPFVETISGLLPGTHLAAGLQLAYSGGSASGVVLAAVGMLVIAALAFGAASIVIGRRRRSRPRLSPASRLAAASSSPRRRSAAGWPLVSGVATRLGAVAPLGAAHVAVWSHLLAQRCRIRQPESRDGLRASGWVATHPEMRNPSRDESGRRERAVDARRRRGLRGPETRVVVENGR</sequence>
<dbReference type="PANTHER" id="PTHR43077">
    <property type="entry name" value="TRANSPORT PERMEASE YVFS-RELATED"/>
    <property type="match status" value="1"/>
</dbReference>
<keyword evidence="4 6" id="KW-0472">Membrane</keyword>
<keyword evidence="8" id="KW-1185">Reference proteome</keyword>
<gene>
    <name evidence="7" type="ORF">FHX72_001569</name>
</gene>
<feature type="transmembrane region" description="Helical" evidence="6">
    <location>
        <begin position="581"/>
        <end position="601"/>
    </location>
</feature>
<feature type="compositionally biased region" description="Basic and acidic residues" evidence="5">
    <location>
        <begin position="800"/>
        <end position="819"/>
    </location>
</feature>
<protein>
    <submittedName>
        <fullName evidence="7">Putative membrane protein</fullName>
    </submittedName>
</protein>
<feature type="transmembrane region" description="Helical" evidence="6">
    <location>
        <begin position="637"/>
        <end position="657"/>
    </location>
</feature>
<dbReference type="InterPro" id="IPR051328">
    <property type="entry name" value="T7SS_ABC-Transporter"/>
</dbReference>
<evidence type="ECO:0000256" key="5">
    <source>
        <dbReference type="SAM" id="MobiDB-lite"/>
    </source>
</evidence>
<evidence type="ECO:0000256" key="6">
    <source>
        <dbReference type="SAM" id="Phobius"/>
    </source>
</evidence>
<comment type="subcellular location">
    <subcellularLocation>
        <location evidence="1">Membrane</location>
        <topology evidence="1">Multi-pass membrane protein</topology>
    </subcellularLocation>
</comment>
<feature type="transmembrane region" description="Helical" evidence="6">
    <location>
        <begin position="607"/>
        <end position="630"/>
    </location>
</feature>
<evidence type="ECO:0000256" key="3">
    <source>
        <dbReference type="ARBA" id="ARBA00022989"/>
    </source>
</evidence>